<dbReference type="GO" id="GO:0052645">
    <property type="term" value="P:F420-0 metabolic process"/>
    <property type="evidence" value="ECO:0007669"/>
    <property type="project" value="UniProtKB-UniRule"/>
</dbReference>
<protein>
    <recommendedName>
        <fullName evidence="5">3-phospho-D-glycerate guanylyltransferase</fullName>
        <shortName evidence="5">3PG guanylyltransferase</shortName>
        <ecNumber evidence="5">2.7.7.106</ecNumber>
    </recommendedName>
</protein>
<proteinExistence type="inferred from homology"/>
<keyword evidence="3 5" id="KW-0547">Nucleotide-binding</keyword>
<evidence type="ECO:0000256" key="1">
    <source>
        <dbReference type="ARBA" id="ARBA00022679"/>
    </source>
</evidence>
<dbReference type="EC" id="2.7.7.106" evidence="5"/>
<comment type="pathway">
    <text evidence="5">Cofactor biosynthesis; coenzyme F420 biosynthesis.</text>
</comment>
<keyword evidence="1 5" id="KW-0808">Transferase</keyword>
<evidence type="ECO:0000256" key="4">
    <source>
        <dbReference type="ARBA" id="ARBA00023134"/>
    </source>
</evidence>
<dbReference type="SUPFAM" id="SSF53448">
    <property type="entry name" value="Nucleotide-diphospho-sugar transferases"/>
    <property type="match status" value="1"/>
</dbReference>
<dbReference type="AlphaFoldDB" id="A0A086P559"/>
<dbReference type="EMBL" id="JFZA02000060">
    <property type="protein sequence ID" value="KFG88527.1"/>
    <property type="molecule type" value="Genomic_DNA"/>
</dbReference>
<evidence type="ECO:0000313" key="6">
    <source>
        <dbReference type="EMBL" id="KFG88527.1"/>
    </source>
</evidence>
<comment type="similarity">
    <text evidence="5">Belongs to the CofC family.</text>
</comment>
<dbReference type="eggNOG" id="COG1920">
    <property type="taxonomic scope" value="Bacteria"/>
</dbReference>
<name>A0A086P559_SPHHM</name>
<comment type="function">
    <text evidence="5">Guanylyltransferase that catalyzes the activation of (2R)-3-phosphoglycerate (3PG) as 3-[(R)-glyceryl]-diphospho-5'-guanosine, via the condensation of 3PG with GTP. It is involved in the biosynthesis of a derivative of the hydride carrier cofactor coenzyme F420, 3PG-F420.</text>
</comment>
<dbReference type="STRING" id="76947.GCA_002080435_01790"/>
<dbReference type="PATRIC" id="fig|1219045.3.peg.3771"/>
<organism evidence="6 7">
    <name type="scientific">Sphingobium herbicidovorans (strain ATCC 700291 / DSM 11019 / CCUG 56400 / KCTC 2939 / LMG 18315 / NBRC 16415 / MH)</name>
    <name type="common">Sphingomonas herbicidovorans</name>
    <dbReference type="NCBI Taxonomy" id="1219045"/>
    <lineage>
        <taxon>Bacteria</taxon>
        <taxon>Pseudomonadati</taxon>
        <taxon>Pseudomonadota</taxon>
        <taxon>Alphaproteobacteria</taxon>
        <taxon>Sphingomonadales</taxon>
        <taxon>Sphingomonadaceae</taxon>
        <taxon>Sphingobium</taxon>
    </lineage>
</organism>
<evidence type="ECO:0000256" key="3">
    <source>
        <dbReference type="ARBA" id="ARBA00022741"/>
    </source>
</evidence>
<reference evidence="6" key="1">
    <citation type="submission" date="2014-08" db="EMBL/GenBank/DDBJ databases">
        <title>Draft genome sequences of Sphingobium herbicidovorans.</title>
        <authorList>
            <person name="Gan H.M."/>
            <person name="Gan H.Y."/>
            <person name="Savka M.A."/>
        </authorList>
    </citation>
    <scope>NUCLEOTIDE SEQUENCE [LARGE SCALE GENOMIC DNA]</scope>
    <source>
        <strain evidence="6">NBRC 16415</strain>
    </source>
</reference>
<keyword evidence="2 5" id="KW-0548">Nucleotidyltransferase</keyword>
<dbReference type="Pfam" id="PF01983">
    <property type="entry name" value="CofC"/>
    <property type="match status" value="1"/>
</dbReference>
<dbReference type="UniPathway" id="UPA00071"/>
<keyword evidence="4 5" id="KW-0342">GTP-binding</keyword>
<keyword evidence="7" id="KW-1185">Reference proteome</keyword>
<dbReference type="PANTHER" id="PTHR40392">
    <property type="entry name" value="2-PHOSPHO-L-LACTATE GUANYLYLTRANSFERASE"/>
    <property type="match status" value="1"/>
</dbReference>
<accession>A0A086P559</accession>
<dbReference type="Proteomes" id="UP000024284">
    <property type="component" value="Unassembled WGS sequence"/>
</dbReference>
<gene>
    <name evidence="5" type="primary">fbiD</name>
    <name evidence="6" type="ORF">BV98_003713</name>
</gene>
<dbReference type="GO" id="GO:0005525">
    <property type="term" value="F:GTP binding"/>
    <property type="evidence" value="ECO:0007669"/>
    <property type="project" value="UniProtKB-KW"/>
</dbReference>
<dbReference type="InterPro" id="IPR029044">
    <property type="entry name" value="Nucleotide-diphossugar_trans"/>
</dbReference>
<dbReference type="InterPro" id="IPR002835">
    <property type="entry name" value="CofC"/>
</dbReference>
<dbReference type="GO" id="GO:0043814">
    <property type="term" value="F:phospholactate guanylyltransferase activity"/>
    <property type="evidence" value="ECO:0007669"/>
    <property type="project" value="InterPro"/>
</dbReference>
<sequence length="192" mass="20351">MRCWIVIPIKAPQACKTRLSSALGDSERQSLVATMLHQTVSAARAVAGRDRVLLLGPSRHGLAEDTPLLADPGQGLNAALASARDAAIVQDVHRLICLSADLPTIEPGDVAALLDVPRDAIALAPDRAGTGTNALSLPLPAAAPFRFRYGECSSDAHRAEAARLGLPFLCLERPGLALDIDEPEDIARWQQD</sequence>
<dbReference type="OrthoDB" id="5243750at2"/>
<evidence type="ECO:0000313" key="7">
    <source>
        <dbReference type="Proteomes" id="UP000024284"/>
    </source>
</evidence>
<dbReference type="NCBIfam" id="TIGR03552">
    <property type="entry name" value="F420_cofC"/>
    <property type="match status" value="1"/>
</dbReference>
<comment type="caution">
    <text evidence="6">The sequence shown here is derived from an EMBL/GenBank/DDBJ whole genome shotgun (WGS) entry which is preliminary data.</text>
</comment>
<dbReference type="HAMAP" id="MF_02114">
    <property type="entry name" value="CofC"/>
    <property type="match status" value="1"/>
</dbReference>
<dbReference type="Gene3D" id="3.90.550.10">
    <property type="entry name" value="Spore Coat Polysaccharide Biosynthesis Protein SpsA, Chain A"/>
    <property type="match status" value="1"/>
</dbReference>
<dbReference type="RefSeq" id="WP_037468958.1">
    <property type="nucleotide sequence ID" value="NZ_BCZD01000015.1"/>
</dbReference>
<evidence type="ECO:0000256" key="5">
    <source>
        <dbReference type="HAMAP-Rule" id="MF_02114"/>
    </source>
</evidence>
<comment type="catalytic activity">
    <reaction evidence="5">
        <text>(2R)-3-phosphoglycerate + GTP + H(+) = 3-[(R)-glyceryl]-diphospho-5'-guanosine + diphosphate</text>
        <dbReference type="Rhea" id="RHEA:63440"/>
        <dbReference type="ChEBI" id="CHEBI:15378"/>
        <dbReference type="ChEBI" id="CHEBI:33019"/>
        <dbReference type="ChEBI" id="CHEBI:37565"/>
        <dbReference type="ChEBI" id="CHEBI:58272"/>
        <dbReference type="ChEBI" id="CHEBI:147306"/>
        <dbReference type="EC" id="2.7.7.106"/>
    </reaction>
</comment>
<dbReference type="PANTHER" id="PTHR40392:SF1">
    <property type="entry name" value="2-PHOSPHO-L-LACTATE GUANYLYLTRANSFERASE"/>
    <property type="match status" value="1"/>
</dbReference>
<evidence type="ECO:0000256" key="2">
    <source>
        <dbReference type="ARBA" id="ARBA00022695"/>
    </source>
</evidence>